<dbReference type="Pfam" id="PF13091">
    <property type="entry name" value="PLDc_2"/>
    <property type="match status" value="1"/>
</dbReference>
<dbReference type="NCBIfam" id="NF042964">
    <property type="entry name" value="phospholipD_antiphage"/>
    <property type="match status" value="1"/>
</dbReference>
<dbReference type="InterPro" id="IPR049952">
    <property type="entry name" value="PhospholipD-like_anti-phage"/>
</dbReference>
<keyword evidence="4" id="KW-0547">Nucleotide-binding</keyword>
<keyword evidence="1" id="KW-0378">Hydrolase</keyword>
<dbReference type="SMART" id="SM00487">
    <property type="entry name" value="DEXDc"/>
    <property type="match status" value="1"/>
</dbReference>
<dbReference type="SUPFAM" id="SSF56024">
    <property type="entry name" value="Phospholipase D/nuclease"/>
    <property type="match status" value="1"/>
</dbReference>
<feature type="domain" description="Helicase C-terminal" evidence="3">
    <location>
        <begin position="695"/>
        <end position="858"/>
    </location>
</feature>
<feature type="domain" description="Helicase ATP-binding" evidence="2">
    <location>
        <begin position="252"/>
        <end position="440"/>
    </location>
</feature>
<dbReference type="AlphaFoldDB" id="A0A4R9G593"/>
<dbReference type="Gene3D" id="3.30.870.10">
    <property type="entry name" value="Endonuclease Chain A"/>
    <property type="match status" value="1"/>
</dbReference>
<dbReference type="PROSITE" id="PS51194">
    <property type="entry name" value="HELICASE_CTER"/>
    <property type="match status" value="1"/>
</dbReference>
<dbReference type="Gene3D" id="3.40.50.10810">
    <property type="entry name" value="Tandem AAA-ATPase domain"/>
    <property type="match status" value="1"/>
</dbReference>
<keyword evidence="5" id="KW-1185">Reference proteome</keyword>
<dbReference type="InterPro" id="IPR038718">
    <property type="entry name" value="SNF2-like_sf"/>
</dbReference>
<dbReference type="InterPro" id="IPR049730">
    <property type="entry name" value="SNF2/RAD54-like_C"/>
</dbReference>
<dbReference type="InterPro" id="IPR014001">
    <property type="entry name" value="Helicase_ATP-bd"/>
</dbReference>
<dbReference type="GO" id="GO:0016787">
    <property type="term" value="F:hydrolase activity"/>
    <property type="evidence" value="ECO:0007669"/>
    <property type="project" value="UniProtKB-KW"/>
</dbReference>
<name>A0A4R9G593_9LEPT</name>
<dbReference type="InterPro" id="IPR025202">
    <property type="entry name" value="PLD-like_dom"/>
</dbReference>
<protein>
    <submittedName>
        <fullName evidence="4">Helicase</fullName>
    </submittedName>
</protein>
<dbReference type="Pfam" id="PF00271">
    <property type="entry name" value="Helicase_C"/>
    <property type="match status" value="1"/>
</dbReference>
<dbReference type="OrthoDB" id="9814088at2"/>
<reference evidence="4" key="1">
    <citation type="journal article" date="2019" name="PLoS Negl. Trop. Dis.">
        <title>Revisiting the worldwide diversity of Leptospira species in the environment.</title>
        <authorList>
            <person name="Vincent A.T."/>
            <person name="Schiettekatte O."/>
            <person name="Bourhy P."/>
            <person name="Veyrier F.J."/>
            <person name="Picardeau M."/>
        </authorList>
    </citation>
    <scope>NUCLEOTIDE SEQUENCE [LARGE SCALE GENOMIC DNA]</scope>
    <source>
        <strain evidence="4">SSW15</strain>
    </source>
</reference>
<evidence type="ECO:0000313" key="5">
    <source>
        <dbReference type="Proteomes" id="UP000298458"/>
    </source>
</evidence>
<dbReference type="PANTHER" id="PTHR45766:SF6">
    <property type="entry name" value="SWI_SNF-RELATED MATRIX-ASSOCIATED ACTIN-DEPENDENT REGULATOR OF CHROMATIN SUBFAMILY A-LIKE PROTEIN 1"/>
    <property type="match status" value="1"/>
</dbReference>
<dbReference type="InterPro" id="IPR027417">
    <property type="entry name" value="P-loop_NTPase"/>
</dbReference>
<dbReference type="PROSITE" id="PS51192">
    <property type="entry name" value="HELICASE_ATP_BIND_1"/>
    <property type="match status" value="1"/>
</dbReference>
<dbReference type="PANTHER" id="PTHR45766">
    <property type="entry name" value="DNA ANNEALING HELICASE AND ENDONUCLEASE ZRANB3 FAMILY MEMBER"/>
    <property type="match status" value="1"/>
</dbReference>
<organism evidence="4 5">
    <name type="scientific">Leptospira fletcheri</name>
    <dbReference type="NCBI Taxonomy" id="2484981"/>
    <lineage>
        <taxon>Bacteria</taxon>
        <taxon>Pseudomonadati</taxon>
        <taxon>Spirochaetota</taxon>
        <taxon>Spirochaetia</taxon>
        <taxon>Leptospirales</taxon>
        <taxon>Leptospiraceae</taxon>
        <taxon>Leptospira</taxon>
    </lineage>
</organism>
<dbReference type="RefSeq" id="WP_135769224.1">
    <property type="nucleotide sequence ID" value="NZ_RQET01000013.1"/>
</dbReference>
<dbReference type="InterPro" id="IPR000330">
    <property type="entry name" value="SNF2_N"/>
</dbReference>
<accession>A0A4R9G593</accession>
<dbReference type="EMBL" id="RQET01000013">
    <property type="protein sequence ID" value="TGK06541.1"/>
    <property type="molecule type" value="Genomic_DNA"/>
</dbReference>
<evidence type="ECO:0000259" key="2">
    <source>
        <dbReference type="PROSITE" id="PS51192"/>
    </source>
</evidence>
<dbReference type="SMART" id="SM00490">
    <property type="entry name" value="HELICc"/>
    <property type="match status" value="1"/>
</dbReference>
<proteinExistence type="predicted"/>
<sequence length="917" mass="105185">MSIKRFSSRRLRGEKQNLGESFLNEKLRHAVTYDRIAGYFSPSILEVAGESLESIQKSRMICNSHVSLQNIVDADGSLLDKSFKDQLWLEWCGEEIENQSIPPNRLERLYHFLETKKLEVKILPEERFGLIHGKAGVITYRDGSKTSFLGSANESIHGWKLNYELLWEDESEEGILWIQEEFDSLWNDPKSFYLTRDIIEDILRNSKRQIISKEEWKKDLDPASPIIESPVYRKQNGLWSHQKYFVNKVFEDHNKYGGARYVLADQVGLGKTLQLAMAAQLIALYGELPILIIAPKTLLLQWQMEFLDLLEVPSAIWNGNAWVDERNVEHPKFGPSGILKCPRKIGIISQGLINRNSESVKHLLHQKYECVILDEAHRARRKNIPAADNLDVSDVEDPNRLYRFLIELAPKTKTLLLATATPVQLHPIEAWDLLKVLNTGSEMVLGDRYSPWMNPSQALNAMFHPLKGINENEFWQWLRNPLPPAEETTEIGGRDFRAIRNSLSLADTAIAARQDDLEKLPPPDKAKLRDLRKTFFLNHNPFLRRIIQRQRKYLEEQIDPETKRPILDRVNVQLFGERDEDAILLNSTQQVAYDAAIEYCKLLRNKKKGSGFLETLILRRIGSSMLAGKLTAKKLLHGGLEDDPDLFFEQEDEDLIEEPALSEEADQLNIIINSLELDNQLDPKFLKIKELLIHGIENTGPWLERGCIIFSGYYSSAKWIAEQLSGFISEQVIGLYSGSNKSAILKAGNYIPVDREKIKKMVKNQEIKILVGTDAASEGLNLQSLGTLINLDLPWNPTKLEQRKGRIQRIGQRYNTVYIYNMRYKGSVEDTVHSALSERLEKIGDLFGQIPDTLEDVWVDVALGEIELAKSRIIQDYEKHPFELKYNNSASFHEQSWEKCFSVLNNAERLSTLSSGW</sequence>
<dbReference type="GO" id="GO:0004386">
    <property type="term" value="F:helicase activity"/>
    <property type="evidence" value="ECO:0007669"/>
    <property type="project" value="UniProtKB-KW"/>
</dbReference>
<dbReference type="Pfam" id="PF00176">
    <property type="entry name" value="SNF2-rel_dom"/>
    <property type="match status" value="1"/>
</dbReference>
<gene>
    <name evidence="4" type="ORF">EHO60_16085</name>
</gene>
<dbReference type="GO" id="GO:0005524">
    <property type="term" value="F:ATP binding"/>
    <property type="evidence" value="ECO:0007669"/>
    <property type="project" value="InterPro"/>
</dbReference>
<evidence type="ECO:0000313" key="4">
    <source>
        <dbReference type="EMBL" id="TGK06541.1"/>
    </source>
</evidence>
<dbReference type="Proteomes" id="UP000298458">
    <property type="component" value="Unassembled WGS sequence"/>
</dbReference>
<keyword evidence="4" id="KW-0347">Helicase</keyword>
<evidence type="ECO:0000259" key="3">
    <source>
        <dbReference type="PROSITE" id="PS51194"/>
    </source>
</evidence>
<keyword evidence="4" id="KW-0067">ATP-binding</keyword>
<comment type="caution">
    <text evidence="4">The sequence shown here is derived from an EMBL/GenBank/DDBJ whole genome shotgun (WGS) entry which is preliminary data.</text>
</comment>
<dbReference type="SUPFAM" id="SSF52540">
    <property type="entry name" value="P-loop containing nucleoside triphosphate hydrolases"/>
    <property type="match status" value="2"/>
</dbReference>
<dbReference type="CDD" id="cd18793">
    <property type="entry name" value="SF2_C_SNF"/>
    <property type="match status" value="1"/>
</dbReference>
<dbReference type="InterPro" id="IPR001650">
    <property type="entry name" value="Helicase_C-like"/>
</dbReference>
<dbReference type="Gene3D" id="3.40.50.300">
    <property type="entry name" value="P-loop containing nucleotide triphosphate hydrolases"/>
    <property type="match status" value="1"/>
</dbReference>
<evidence type="ECO:0000256" key="1">
    <source>
        <dbReference type="ARBA" id="ARBA00022801"/>
    </source>
</evidence>